<feature type="transmembrane region" description="Helical" evidence="7">
    <location>
        <begin position="76"/>
        <end position="99"/>
    </location>
</feature>
<keyword evidence="4 7" id="KW-1133">Transmembrane helix</keyword>
<proteinExistence type="inferred from homology"/>
<organism evidence="9 10">
    <name type="scientific">Aspergillus novofumigatus (strain IBT 16806)</name>
    <dbReference type="NCBI Taxonomy" id="1392255"/>
    <lineage>
        <taxon>Eukaryota</taxon>
        <taxon>Fungi</taxon>
        <taxon>Dikarya</taxon>
        <taxon>Ascomycota</taxon>
        <taxon>Pezizomycotina</taxon>
        <taxon>Eurotiomycetes</taxon>
        <taxon>Eurotiomycetidae</taxon>
        <taxon>Eurotiales</taxon>
        <taxon>Aspergillaceae</taxon>
        <taxon>Aspergillus</taxon>
        <taxon>Aspergillus subgen. Fumigati</taxon>
    </lineage>
</organism>
<keyword evidence="3 7" id="KW-0812">Transmembrane</keyword>
<gene>
    <name evidence="9" type="ORF">P174DRAFT_429219</name>
</gene>
<dbReference type="AlphaFoldDB" id="A0A2I1CJK5"/>
<keyword evidence="10" id="KW-1185">Reference proteome</keyword>
<evidence type="ECO:0000256" key="1">
    <source>
        <dbReference type="ARBA" id="ARBA00004141"/>
    </source>
</evidence>
<dbReference type="PROSITE" id="PS50850">
    <property type="entry name" value="MFS"/>
    <property type="match status" value="1"/>
</dbReference>
<dbReference type="InterPro" id="IPR036259">
    <property type="entry name" value="MFS_trans_sf"/>
</dbReference>
<dbReference type="PANTHER" id="PTHR23501:SF102">
    <property type="entry name" value="DRUG TRANSPORTER, PUTATIVE (AFU_ORTHOLOGUE AFUA_3G08530)-RELATED"/>
    <property type="match status" value="1"/>
</dbReference>
<comment type="subcellular location">
    <subcellularLocation>
        <location evidence="1">Membrane</location>
        <topology evidence="1">Multi-pass membrane protein</topology>
    </subcellularLocation>
</comment>
<dbReference type="Pfam" id="PF07690">
    <property type="entry name" value="MFS_1"/>
    <property type="match status" value="1"/>
</dbReference>
<evidence type="ECO:0000259" key="8">
    <source>
        <dbReference type="PROSITE" id="PS50850"/>
    </source>
</evidence>
<dbReference type="EMBL" id="MSZS01000002">
    <property type="protein sequence ID" value="PKX97813.1"/>
    <property type="molecule type" value="Genomic_DNA"/>
</dbReference>
<dbReference type="GO" id="GO:0022857">
    <property type="term" value="F:transmembrane transporter activity"/>
    <property type="evidence" value="ECO:0007669"/>
    <property type="project" value="InterPro"/>
</dbReference>
<feature type="domain" description="Major facilitator superfamily (MFS) profile" evidence="8">
    <location>
        <begin position="77"/>
        <end position="137"/>
    </location>
</feature>
<evidence type="ECO:0000313" key="10">
    <source>
        <dbReference type="Proteomes" id="UP000234474"/>
    </source>
</evidence>
<dbReference type="SUPFAM" id="SSF103473">
    <property type="entry name" value="MFS general substrate transporter"/>
    <property type="match status" value="1"/>
</dbReference>
<accession>A0A2I1CJK5</accession>
<name>A0A2I1CJK5_ASPN1</name>
<evidence type="ECO:0000256" key="4">
    <source>
        <dbReference type="ARBA" id="ARBA00022989"/>
    </source>
</evidence>
<reference evidence="10" key="1">
    <citation type="journal article" date="2018" name="Proc. Natl. Acad. Sci. U.S.A.">
        <title>Linking secondary metabolites to gene clusters through genome sequencing of six diverse Aspergillus species.</title>
        <authorList>
            <person name="Kaerboelling I."/>
            <person name="Vesth T.C."/>
            <person name="Frisvad J.C."/>
            <person name="Nybo J.L."/>
            <person name="Theobald S."/>
            <person name="Kuo A."/>
            <person name="Bowyer P."/>
            <person name="Matsuda Y."/>
            <person name="Mondo S."/>
            <person name="Lyhne E.K."/>
            <person name="Kogle M.E."/>
            <person name="Clum A."/>
            <person name="Lipzen A."/>
            <person name="Salamov A."/>
            <person name="Ngan C.Y."/>
            <person name="Daum C."/>
            <person name="Chiniquy J."/>
            <person name="Barry K."/>
            <person name="LaButti K."/>
            <person name="Haridas S."/>
            <person name="Simmons B.A."/>
            <person name="Magnuson J.K."/>
            <person name="Mortensen U.H."/>
            <person name="Larsen T.O."/>
            <person name="Grigoriev I.V."/>
            <person name="Baker S.E."/>
            <person name="Andersen M.R."/>
        </authorList>
    </citation>
    <scope>NUCLEOTIDE SEQUENCE [LARGE SCALE GENOMIC DNA]</scope>
    <source>
        <strain evidence="10">IBT 16806</strain>
    </source>
</reference>
<dbReference type="OrthoDB" id="6770063at2759"/>
<comment type="similarity">
    <text evidence="2">Belongs to the major facilitator superfamily. TCR/Tet family.</text>
</comment>
<dbReference type="RefSeq" id="XP_024686408.1">
    <property type="nucleotide sequence ID" value="XM_024825559.1"/>
</dbReference>
<evidence type="ECO:0000256" key="3">
    <source>
        <dbReference type="ARBA" id="ARBA00022692"/>
    </source>
</evidence>
<dbReference type="Gene3D" id="1.20.1720.10">
    <property type="entry name" value="Multidrug resistance protein D"/>
    <property type="match status" value="1"/>
</dbReference>
<feature type="compositionally biased region" description="Polar residues" evidence="6">
    <location>
        <begin position="1"/>
        <end position="11"/>
    </location>
</feature>
<evidence type="ECO:0000256" key="2">
    <source>
        <dbReference type="ARBA" id="ARBA00007520"/>
    </source>
</evidence>
<dbReference type="VEuPathDB" id="FungiDB:P174DRAFT_429219"/>
<evidence type="ECO:0000256" key="6">
    <source>
        <dbReference type="SAM" id="MobiDB-lite"/>
    </source>
</evidence>
<evidence type="ECO:0000256" key="5">
    <source>
        <dbReference type="ARBA" id="ARBA00023136"/>
    </source>
</evidence>
<feature type="region of interest" description="Disordered" evidence="6">
    <location>
        <begin position="1"/>
        <end position="26"/>
    </location>
</feature>
<evidence type="ECO:0000256" key="7">
    <source>
        <dbReference type="SAM" id="Phobius"/>
    </source>
</evidence>
<evidence type="ECO:0000313" key="9">
    <source>
        <dbReference type="EMBL" id="PKX97813.1"/>
    </source>
</evidence>
<keyword evidence="5 7" id="KW-0472">Membrane</keyword>
<dbReference type="GeneID" id="36532884"/>
<dbReference type="STRING" id="1392255.A0A2I1CJK5"/>
<dbReference type="PANTHER" id="PTHR23501">
    <property type="entry name" value="MAJOR FACILITATOR SUPERFAMILY"/>
    <property type="match status" value="1"/>
</dbReference>
<dbReference type="GO" id="GO:0005886">
    <property type="term" value="C:plasma membrane"/>
    <property type="evidence" value="ECO:0007669"/>
    <property type="project" value="TreeGrafter"/>
</dbReference>
<dbReference type="InterPro" id="IPR011701">
    <property type="entry name" value="MFS"/>
</dbReference>
<dbReference type="InterPro" id="IPR020846">
    <property type="entry name" value="MFS_dom"/>
</dbReference>
<feature type="region of interest" description="Disordered" evidence="6">
    <location>
        <begin position="40"/>
        <end position="67"/>
    </location>
</feature>
<dbReference type="Proteomes" id="UP000234474">
    <property type="component" value="Unassembled WGS sequence"/>
</dbReference>
<protein>
    <recommendedName>
        <fullName evidence="8">Major facilitator superfamily (MFS) profile domain-containing protein</fullName>
    </recommendedName>
</protein>
<sequence length="137" mass="14450">MSSSKAATSNIPGAARDQLPSPSCHTPLTNTDIHHSVLHCQNTSTAEQQPQDPTSISGAMANPSCSSSRNKIRLSVALFSSLLCLFLAALDFTIATTAIPTIVSSFHSGQSYVWIGSAYQLASAASTPIWGKLSDIW</sequence>
<comment type="caution">
    <text evidence="9">The sequence shown here is derived from an EMBL/GenBank/DDBJ whole genome shotgun (WGS) entry which is preliminary data.</text>
</comment>